<protein>
    <submittedName>
        <fullName evidence="2">Uncharacterized protein</fullName>
    </submittedName>
</protein>
<organism evidence="1 2">
    <name type="scientific">Romanomermis culicivorax</name>
    <name type="common">Nematode worm</name>
    <dbReference type="NCBI Taxonomy" id="13658"/>
    <lineage>
        <taxon>Eukaryota</taxon>
        <taxon>Metazoa</taxon>
        <taxon>Ecdysozoa</taxon>
        <taxon>Nematoda</taxon>
        <taxon>Enoplea</taxon>
        <taxon>Dorylaimia</taxon>
        <taxon>Mermithida</taxon>
        <taxon>Mermithoidea</taxon>
        <taxon>Mermithidae</taxon>
        <taxon>Romanomermis</taxon>
    </lineage>
</organism>
<proteinExistence type="predicted"/>
<dbReference type="AlphaFoldDB" id="A0A915JN45"/>
<name>A0A915JN45_ROMCU</name>
<sequence length="127" mass="15029">MYRCKHIRDDSFHDVAPAGAARYCTVPHSEEGQGQRLSITGNSMDTVILLKKLFRIMDEPEDQMEKILLNWEHMFSEDRRESNLKDLETPKIEKMHLNLVERFRIFIDPNPEDSTPLYPELKRKDQI</sequence>
<reference evidence="2" key="1">
    <citation type="submission" date="2022-11" db="UniProtKB">
        <authorList>
            <consortium name="WormBaseParasite"/>
        </authorList>
    </citation>
    <scope>IDENTIFICATION</scope>
</reference>
<keyword evidence="1" id="KW-1185">Reference proteome</keyword>
<evidence type="ECO:0000313" key="2">
    <source>
        <dbReference type="WBParaSite" id="nRc.2.0.1.t27523-RA"/>
    </source>
</evidence>
<dbReference type="Proteomes" id="UP000887565">
    <property type="component" value="Unplaced"/>
</dbReference>
<dbReference type="WBParaSite" id="nRc.2.0.1.t27523-RA">
    <property type="protein sequence ID" value="nRc.2.0.1.t27523-RA"/>
    <property type="gene ID" value="nRc.2.0.1.g27523"/>
</dbReference>
<accession>A0A915JN45</accession>
<evidence type="ECO:0000313" key="1">
    <source>
        <dbReference type="Proteomes" id="UP000887565"/>
    </source>
</evidence>